<evidence type="ECO:0000313" key="1">
    <source>
        <dbReference type="EMBL" id="KER29872.1"/>
    </source>
</evidence>
<dbReference type="EMBL" id="KL596670">
    <property type="protein sequence ID" value="KER29872.1"/>
    <property type="molecule type" value="Genomic_DNA"/>
</dbReference>
<dbReference type="Proteomes" id="UP000054324">
    <property type="component" value="Unassembled WGS sequence"/>
</dbReference>
<dbReference type="GeneID" id="20317757"/>
<accession>A0A074ZVG5</accession>
<keyword evidence="2" id="KW-1185">Reference proteome</keyword>
<gene>
    <name evidence="1" type="ORF">T265_03570</name>
</gene>
<organism evidence="1 2">
    <name type="scientific">Opisthorchis viverrini</name>
    <name type="common">Southeast Asian liver fluke</name>
    <dbReference type="NCBI Taxonomy" id="6198"/>
    <lineage>
        <taxon>Eukaryota</taxon>
        <taxon>Metazoa</taxon>
        <taxon>Spiralia</taxon>
        <taxon>Lophotrochozoa</taxon>
        <taxon>Platyhelminthes</taxon>
        <taxon>Trematoda</taxon>
        <taxon>Digenea</taxon>
        <taxon>Opisthorchiida</taxon>
        <taxon>Opisthorchiata</taxon>
        <taxon>Opisthorchiidae</taxon>
        <taxon>Opisthorchis</taxon>
    </lineage>
</organism>
<dbReference type="CTD" id="20317757"/>
<protein>
    <submittedName>
        <fullName evidence="1">Uncharacterized protein</fullName>
    </submittedName>
</protein>
<dbReference type="KEGG" id="ovi:T265_03570"/>
<sequence length="85" mass="9779">MDAPTHPLIVNCTEIKSESIIRRRQAQYSCNLSRSVKQSSSEQRRREIGWYLNELPTDGGKNEQKLHKGSDIYEAYESSPARILL</sequence>
<evidence type="ECO:0000313" key="2">
    <source>
        <dbReference type="Proteomes" id="UP000054324"/>
    </source>
</evidence>
<name>A0A074ZVG5_OPIVI</name>
<dbReference type="AlphaFoldDB" id="A0A074ZVG5"/>
<reference evidence="1 2" key="1">
    <citation type="submission" date="2013-11" db="EMBL/GenBank/DDBJ databases">
        <title>Opisthorchis viverrini - life in the bile duct.</title>
        <authorList>
            <person name="Young N.D."/>
            <person name="Nagarajan N."/>
            <person name="Lin S.J."/>
            <person name="Korhonen P.K."/>
            <person name="Jex A.R."/>
            <person name="Hall R.S."/>
            <person name="Safavi-Hemami H."/>
            <person name="Kaewkong W."/>
            <person name="Bertrand D."/>
            <person name="Gao S."/>
            <person name="Seet Q."/>
            <person name="Wongkham S."/>
            <person name="Teh B.T."/>
            <person name="Wongkham C."/>
            <person name="Intapan P.M."/>
            <person name="Maleewong W."/>
            <person name="Yang X."/>
            <person name="Hu M."/>
            <person name="Wang Z."/>
            <person name="Hofmann A."/>
            <person name="Sternberg P.W."/>
            <person name="Tan P."/>
            <person name="Wang J."/>
            <person name="Gasser R.B."/>
        </authorList>
    </citation>
    <scope>NUCLEOTIDE SEQUENCE [LARGE SCALE GENOMIC DNA]</scope>
</reference>
<dbReference type="RefSeq" id="XP_009166353.1">
    <property type="nucleotide sequence ID" value="XM_009168089.1"/>
</dbReference>
<proteinExistence type="predicted"/>